<feature type="compositionally biased region" description="Low complexity" evidence="3">
    <location>
        <begin position="287"/>
        <end position="296"/>
    </location>
</feature>
<dbReference type="InterPro" id="IPR001878">
    <property type="entry name" value="Znf_CCHC"/>
</dbReference>
<dbReference type="CDD" id="cd09272">
    <property type="entry name" value="RNase_HI_RT_Ty1"/>
    <property type="match status" value="1"/>
</dbReference>
<dbReference type="AlphaFoldDB" id="R0G4D5"/>
<dbReference type="Proteomes" id="UP000029121">
    <property type="component" value="Unassembled WGS sequence"/>
</dbReference>
<keyword evidence="2" id="KW-0175">Coiled coil</keyword>
<dbReference type="SUPFAM" id="SSF57756">
    <property type="entry name" value="Retrovirus zinc finger-like domains"/>
    <property type="match status" value="1"/>
</dbReference>
<keyword evidence="1" id="KW-0862">Zinc</keyword>
<evidence type="ECO:0000259" key="4">
    <source>
        <dbReference type="PROSITE" id="PS50158"/>
    </source>
</evidence>
<proteinExistence type="predicted"/>
<keyword evidence="1" id="KW-0479">Metal-binding</keyword>
<dbReference type="Gene3D" id="4.10.60.10">
    <property type="entry name" value="Zinc finger, CCHC-type"/>
    <property type="match status" value="1"/>
</dbReference>
<dbReference type="eggNOG" id="KOG0017">
    <property type="taxonomic scope" value="Eukaryota"/>
</dbReference>
<dbReference type="SMART" id="SM00343">
    <property type="entry name" value="ZnF_C2HC"/>
    <property type="match status" value="3"/>
</dbReference>
<dbReference type="PANTHER" id="PTHR11439">
    <property type="entry name" value="GAG-POL-RELATED RETROTRANSPOSON"/>
    <property type="match status" value="1"/>
</dbReference>
<evidence type="ECO:0000256" key="2">
    <source>
        <dbReference type="SAM" id="Coils"/>
    </source>
</evidence>
<evidence type="ECO:0000313" key="5">
    <source>
        <dbReference type="EMBL" id="EOA30236.1"/>
    </source>
</evidence>
<dbReference type="GO" id="GO:0008270">
    <property type="term" value="F:zinc ion binding"/>
    <property type="evidence" value="ECO:0007669"/>
    <property type="project" value="UniProtKB-KW"/>
</dbReference>
<name>R0G4D5_9BRAS</name>
<dbReference type="GO" id="GO:0003676">
    <property type="term" value="F:nucleic acid binding"/>
    <property type="evidence" value="ECO:0007669"/>
    <property type="project" value="InterPro"/>
</dbReference>
<evidence type="ECO:0000256" key="3">
    <source>
        <dbReference type="SAM" id="MobiDB-lite"/>
    </source>
</evidence>
<dbReference type="InterPro" id="IPR043502">
    <property type="entry name" value="DNA/RNA_pol_sf"/>
</dbReference>
<keyword evidence="1" id="KW-0863">Zinc-finger</keyword>
<sequence>MKKGKKNVPSDPLDEPYEDPKQYRRLVGKLIYLTLTRPDLCFAVNQASQYMKNPTKYHWNMVERILRYVKGCPGQGLWMGKNANTEMVGYCDADYARDTITRRSTTGYCTFVGGNLVTWKSKKQKTRSWCKLKRSLPGKFESMICAVEEAHNLDEMAFDEFVGILKAFELSKVHKAEGIKKEEDETVKKKVDIGVALKALSSEDSMAMLSREFAKYLKRMGKEMKNRRDEDVRGSSKNIQCFECKGYGHVRFDSVNVASDDYETDSEDEEELLNLVAFTTFEDSSELESATASESAGKPATTSESAAKPATASESANIAKSETESDSDVESFYDEELAMNYEMLYEQWLKVVEENSILTKEKLKLEAKVVEAEKYASEKEEEASQAKVQLGETQKNLRMLNNGTKQLDEILNVGKMDRYGLGFKGKRSKSDSMFVYGRKVTSTSGTETKTAAVRKIAIEIDEPQRMFRPTCYHCGVVGHIRPRCFRLMRERNQMKKAYNVSFHVPTCFHCGVREHIKRNCFSFIQESNYQGIQCKKIWVRKDELYGDGALGYQPRFGKRGVFSN</sequence>
<dbReference type="Pfam" id="PF00098">
    <property type="entry name" value="zf-CCHC"/>
    <property type="match status" value="1"/>
</dbReference>
<evidence type="ECO:0000313" key="6">
    <source>
        <dbReference type="Proteomes" id="UP000029121"/>
    </source>
</evidence>
<feature type="domain" description="CCHC-type" evidence="4">
    <location>
        <begin position="471"/>
        <end position="484"/>
    </location>
</feature>
<keyword evidence="6" id="KW-1185">Reference proteome</keyword>
<accession>R0G4D5</accession>
<protein>
    <recommendedName>
        <fullName evidence="4">CCHC-type domain-containing protein</fullName>
    </recommendedName>
</protein>
<feature type="region of interest" description="Disordered" evidence="3">
    <location>
        <begin position="287"/>
        <end position="331"/>
    </location>
</feature>
<feature type="coiled-coil region" evidence="2">
    <location>
        <begin position="362"/>
        <end position="396"/>
    </location>
</feature>
<gene>
    <name evidence="5" type="ORF">CARUB_v10013358mg</name>
</gene>
<dbReference type="EMBL" id="KB870807">
    <property type="protein sequence ID" value="EOA30236.1"/>
    <property type="molecule type" value="Genomic_DNA"/>
</dbReference>
<organism evidence="5 6">
    <name type="scientific">Capsella rubella</name>
    <dbReference type="NCBI Taxonomy" id="81985"/>
    <lineage>
        <taxon>Eukaryota</taxon>
        <taxon>Viridiplantae</taxon>
        <taxon>Streptophyta</taxon>
        <taxon>Embryophyta</taxon>
        <taxon>Tracheophyta</taxon>
        <taxon>Spermatophyta</taxon>
        <taxon>Magnoliopsida</taxon>
        <taxon>eudicotyledons</taxon>
        <taxon>Gunneridae</taxon>
        <taxon>Pentapetalae</taxon>
        <taxon>rosids</taxon>
        <taxon>malvids</taxon>
        <taxon>Brassicales</taxon>
        <taxon>Brassicaceae</taxon>
        <taxon>Camelineae</taxon>
        <taxon>Capsella</taxon>
    </lineage>
</organism>
<dbReference type="InterPro" id="IPR036875">
    <property type="entry name" value="Znf_CCHC_sf"/>
</dbReference>
<dbReference type="SUPFAM" id="SSF56672">
    <property type="entry name" value="DNA/RNA polymerases"/>
    <property type="match status" value="1"/>
</dbReference>
<dbReference type="PROSITE" id="PS50158">
    <property type="entry name" value="ZF_CCHC"/>
    <property type="match status" value="1"/>
</dbReference>
<reference evidence="6" key="1">
    <citation type="journal article" date="2013" name="Nat. Genet.">
        <title>The Capsella rubella genome and the genomic consequences of rapid mating system evolution.</title>
        <authorList>
            <person name="Slotte T."/>
            <person name="Hazzouri K.M."/>
            <person name="Agren J.A."/>
            <person name="Koenig D."/>
            <person name="Maumus F."/>
            <person name="Guo Y.L."/>
            <person name="Steige K."/>
            <person name="Platts A.E."/>
            <person name="Escobar J.S."/>
            <person name="Newman L.K."/>
            <person name="Wang W."/>
            <person name="Mandakova T."/>
            <person name="Vello E."/>
            <person name="Smith L.M."/>
            <person name="Henz S.R."/>
            <person name="Steffen J."/>
            <person name="Takuno S."/>
            <person name="Brandvain Y."/>
            <person name="Coop G."/>
            <person name="Andolfatto P."/>
            <person name="Hu T.T."/>
            <person name="Blanchette M."/>
            <person name="Clark R.M."/>
            <person name="Quesneville H."/>
            <person name="Nordborg M."/>
            <person name="Gaut B.S."/>
            <person name="Lysak M.A."/>
            <person name="Jenkins J."/>
            <person name="Grimwood J."/>
            <person name="Chapman J."/>
            <person name="Prochnik S."/>
            <person name="Shu S."/>
            <person name="Rokhsar D."/>
            <person name="Schmutz J."/>
            <person name="Weigel D."/>
            <person name="Wright S.I."/>
        </authorList>
    </citation>
    <scope>NUCLEOTIDE SEQUENCE [LARGE SCALE GENOMIC DNA]</scope>
    <source>
        <strain evidence="6">cv. Monte Gargano</strain>
    </source>
</reference>
<evidence type="ECO:0000256" key="1">
    <source>
        <dbReference type="PROSITE-ProRule" id="PRU00047"/>
    </source>
</evidence>
<dbReference type="PANTHER" id="PTHR11439:SF463">
    <property type="entry name" value="REVERSE TRANSCRIPTASE TY1_COPIA-TYPE DOMAIN-CONTAINING PROTEIN"/>
    <property type="match status" value="1"/>
</dbReference>